<dbReference type="Proteomes" id="UP000029444">
    <property type="component" value="Unassembled WGS sequence"/>
</dbReference>
<keyword evidence="3" id="KW-1185">Reference proteome</keyword>
<dbReference type="eggNOG" id="COG2847">
    <property type="taxonomic scope" value="Bacteria"/>
</dbReference>
<sequence>MQKVFSKGAVLAGAMLWAATAQAELVLDEAWLRAVPPVSPSMAGYVTVTNTGDAAVVITGARSDFAGHVMLHDMSMQEDGTRAMRHLHEVMVPAGGSVSFAPGGMHLMLMHLSRVPAEGERASLCLELRNDTSVCADFTVSRTSPFEA</sequence>
<evidence type="ECO:0000256" key="1">
    <source>
        <dbReference type="SAM" id="SignalP"/>
    </source>
</evidence>
<protein>
    <recommendedName>
        <fullName evidence="4">Copper chaperone PCu(A)C</fullName>
    </recommendedName>
</protein>
<dbReference type="AlphaFoldDB" id="A0A095UUQ7"/>
<feature type="signal peptide" evidence="1">
    <location>
        <begin position="1"/>
        <end position="23"/>
    </location>
</feature>
<gene>
    <name evidence="2" type="ORF">Y5S_00737</name>
</gene>
<reference evidence="2 3" key="1">
    <citation type="submission" date="2012-09" db="EMBL/GenBank/DDBJ databases">
        <title>Genome Sequence of alkane-degrading Bacterium Alcanivorax sp. 19-m-6.</title>
        <authorList>
            <person name="Lai Q."/>
            <person name="Shao Z."/>
        </authorList>
    </citation>
    <scope>NUCLEOTIDE SEQUENCE [LARGE SCALE GENOMIC DNA]</scope>
    <source>
        <strain evidence="2 3">19-m-6</strain>
    </source>
</reference>
<evidence type="ECO:0008006" key="4">
    <source>
        <dbReference type="Google" id="ProtNLM"/>
    </source>
</evidence>
<dbReference type="InterPro" id="IPR036182">
    <property type="entry name" value="PCuAC_sf"/>
</dbReference>
<dbReference type="OrthoDB" id="9796962at2"/>
<dbReference type="InterPro" id="IPR007410">
    <property type="entry name" value="LpqE-like"/>
</dbReference>
<dbReference type="PANTHER" id="PTHR36302:SF1">
    <property type="entry name" value="COPPER CHAPERONE PCU(A)C"/>
    <property type="match status" value="1"/>
</dbReference>
<comment type="caution">
    <text evidence="2">The sequence shown here is derived from an EMBL/GenBank/DDBJ whole genome shotgun (WGS) entry which is preliminary data.</text>
</comment>
<evidence type="ECO:0000313" key="3">
    <source>
        <dbReference type="Proteomes" id="UP000029444"/>
    </source>
</evidence>
<dbReference type="STRING" id="1177154.Y5S_00737"/>
<dbReference type="Gene3D" id="2.60.40.1890">
    <property type="entry name" value="PCu(A)C copper chaperone"/>
    <property type="match status" value="1"/>
</dbReference>
<evidence type="ECO:0000313" key="2">
    <source>
        <dbReference type="EMBL" id="KGD66265.1"/>
    </source>
</evidence>
<dbReference type="RefSeq" id="WP_035230488.1">
    <property type="nucleotide sequence ID" value="NZ_ARXV01000002.1"/>
</dbReference>
<dbReference type="SUPFAM" id="SSF110087">
    <property type="entry name" value="DR1885-like metal-binding protein"/>
    <property type="match status" value="1"/>
</dbReference>
<feature type="chain" id="PRO_5001912173" description="Copper chaperone PCu(A)C" evidence="1">
    <location>
        <begin position="24"/>
        <end position="148"/>
    </location>
</feature>
<accession>A0A095UUQ7</accession>
<dbReference type="PANTHER" id="PTHR36302">
    <property type="entry name" value="BLR7088 PROTEIN"/>
    <property type="match status" value="1"/>
</dbReference>
<dbReference type="InterPro" id="IPR058248">
    <property type="entry name" value="Lxx211020-like"/>
</dbReference>
<dbReference type="EMBL" id="ARXV01000002">
    <property type="protein sequence ID" value="KGD66265.1"/>
    <property type="molecule type" value="Genomic_DNA"/>
</dbReference>
<name>A0A095UUQ7_9GAMM</name>
<keyword evidence="1" id="KW-0732">Signal</keyword>
<organism evidence="2 3">
    <name type="scientific">Alcanivorax nanhaiticus</name>
    <dbReference type="NCBI Taxonomy" id="1177154"/>
    <lineage>
        <taxon>Bacteria</taxon>
        <taxon>Pseudomonadati</taxon>
        <taxon>Pseudomonadota</taxon>
        <taxon>Gammaproteobacteria</taxon>
        <taxon>Oceanospirillales</taxon>
        <taxon>Alcanivoracaceae</taxon>
        <taxon>Alcanivorax</taxon>
    </lineage>
</organism>
<dbReference type="Pfam" id="PF04314">
    <property type="entry name" value="PCuAC"/>
    <property type="match status" value="1"/>
</dbReference>
<proteinExistence type="predicted"/>